<evidence type="ECO:0000256" key="1">
    <source>
        <dbReference type="ARBA" id="ARBA00023125"/>
    </source>
</evidence>
<accession>A0A167ZFX8</accession>
<dbReference type="AlphaFoldDB" id="A0A167ZFX8"/>
<organism evidence="4 5">
    <name type="scientific">Flavobacterium fryxellicola</name>
    <dbReference type="NCBI Taxonomy" id="249352"/>
    <lineage>
        <taxon>Bacteria</taxon>
        <taxon>Pseudomonadati</taxon>
        <taxon>Bacteroidota</taxon>
        <taxon>Flavobacteriia</taxon>
        <taxon>Flavobacteriales</taxon>
        <taxon>Flavobacteriaceae</taxon>
        <taxon>Flavobacterium</taxon>
    </lineage>
</organism>
<dbReference type="SUPFAM" id="SSF48498">
    <property type="entry name" value="Tetracyclin repressor-like, C-terminal domain"/>
    <property type="match status" value="1"/>
</dbReference>
<dbReference type="STRING" id="249352.SAMN05444395_11075"/>
<dbReference type="Pfam" id="PF00440">
    <property type="entry name" value="TetR_N"/>
    <property type="match status" value="1"/>
</dbReference>
<dbReference type="PRINTS" id="PR00455">
    <property type="entry name" value="HTHTETR"/>
</dbReference>
<reference evidence="4 5" key="1">
    <citation type="submission" date="2016-03" db="EMBL/GenBank/DDBJ databases">
        <title>Draft genome sequence of Flavobacterium fryxellicola DSM 16209.</title>
        <authorList>
            <person name="Shin S.-K."/>
            <person name="Yi H."/>
        </authorList>
    </citation>
    <scope>NUCLEOTIDE SEQUENCE [LARGE SCALE GENOMIC DNA]</scope>
    <source>
        <strain evidence="4 5">DSM 16209</strain>
    </source>
</reference>
<evidence type="ECO:0000313" key="5">
    <source>
        <dbReference type="Proteomes" id="UP000077164"/>
    </source>
</evidence>
<dbReference type="GO" id="GO:0003677">
    <property type="term" value="F:DNA binding"/>
    <property type="evidence" value="ECO:0007669"/>
    <property type="project" value="UniProtKB-UniRule"/>
</dbReference>
<evidence type="ECO:0000256" key="2">
    <source>
        <dbReference type="PROSITE-ProRule" id="PRU00335"/>
    </source>
</evidence>
<keyword evidence="5" id="KW-1185">Reference proteome</keyword>
<dbReference type="InterPro" id="IPR009057">
    <property type="entry name" value="Homeodomain-like_sf"/>
</dbReference>
<feature type="domain" description="HTH tetR-type" evidence="3">
    <location>
        <begin position="4"/>
        <end position="64"/>
    </location>
</feature>
<evidence type="ECO:0000259" key="3">
    <source>
        <dbReference type="PROSITE" id="PS50977"/>
    </source>
</evidence>
<dbReference type="Gene3D" id="1.10.357.10">
    <property type="entry name" value="Tetracycline Repressor, domain 2"/>
    <property type="match status" value="1"/>
</dbReference>
<feature type="DNA-binding region" description="H-T-H motif" evidence="2">
    <location>
        <begin position="27"/>
        <end position="46"/>
    </location>
</feature>
<dbReference type="EMBL" id="LVJE01000005">
    <property type="protein sequence ID" value="OAB30408.1"/>
    <property type="molecule type" value="Genomic_DNA"/>
</dbReference>
<dbReference type="OrthoDB" id="9798857at2"/>
<dbReference type="InterPro" id="IPR036271">
    <property type="entry name" value="Tet_transcr_reg_TetR-rel_C_sf"/>
</dbReference>
<dbReference type="PANTHER" id="PTHR43479">
    <property type="entry name" value="ACREF/ENVCD OPERON REPRESSOR-RELATED"/>
    <property type="match status" value="1"/>
</dbReference>
<evidence type="ECO:0000313" key="4">
    <source>
        <dbReference type="EMBL" id="OAB30408.1"/>
    </source>
</evidence>
<dbReference type="Proteomes" id="UP000077164">
    <property type="component" value="Unassembled WGS sequence"/>
</dbReference>
<protein>
    <submittedName>
        <fullName evidence="4">TetR family transcriptional regulator</fullName>
    </submittedName>
</protein>
<dbReference type="Pfam" id="PF08359">
    <property type="entry name" value="TetR_C_4"/>
    <property type="match status" value="1"/>
</dbReference>
<dbReference type="PANTHER" id="PTHR43479:SF11">
    <property type="entry name" value="ACREF_ENVCD OPERON REPRESSOR-RELATED"/>
    <property type="match status" value="1"/>
</dbReference>
<dbReference type="PROSITE" id="PS50977">
    <property type="entry name" value="HTH_TETR_2"/>
    <property type="match status" value="1"/>
</dbReference>
<sequence length="194" mass="22592">MKMSDKQLKIIKATGRILTESGVSRLTIKKLAAAMQFSESAIYRHFESKEEIILALLDFLATNMDERLTASHSKNENQKEQFIQLFQNQYWFFKQNPHFVVAVFSDGLMEESQRINEMIYKIMSVKIKYLKPLLIEGQQSGVFTNAISADDLTHIVMGAFRLQMYKWRIADFKFDIEIEGNKMIQAMLTLIHLK</sequence>
<dbReference type="RefSeq" id="WP_066076586.1">
    <property type="nucleotide sequence ID" value="NZ_FRDK01000010.1"/>
</dbReference>
<keyword evidence="1 2" id="KW-0238">DNA-binding</keyword>
<dbReference type="SUPFAM" id="SSF46689">
    <property type="entry name" value="Homeodomain-like"/>
    <property type="match status" value="1"/>
</dbReference>
<name>A0A167ZFX8_9FLAO</name>
<dbReference type="InterPro" id="IPR050624">
    <property type="entry name" value="HTH-type_Tx_Regulator"/>
</dbReference>
<proteinExistence type="predicted"/>
<dbReference type="InterPro" id="IPR013570">
    <property type="entry name" value="Tscrpt_reg_YsiA_C"/>
</dbReference>
<gene>
    <name evidence="4" type="ORF">FBFR_02505</name>
</gene>
<dbReference type="InterPro" id="IPR001647">
    <property type="entry name" value="HTH_TetR"/>
</dbReference>
<comment type="caution">
    <text evidence="4">The sequence shown here is derived from an EMBL/GenBank/DDBJ whole genome shotgun (WGS) entry which is preliminary data.</text>
</comment>